<dbReference type="SMART" id="SM00342">
    <property type="entry name" value="HTH_ARAC"/>
    <property type="match status" value="1"/>
</dbReference>
<evidence type="ECO:0000256" key="1">
    <source>
        <dbReference type="ARBA" id="ARBA00023015"/>
    </source>
</evidence>
<sequence>MANGRTVARTKPRGTIGLTGAEPIYWLRTQRSAEILEISASPELRCEIATALGVGNHADLADMHGWADHHAWAILDRFRAAARSRLALSDVVRDGLVRQLYNRVYCAKFGGRADAWRGSPLDGRRLGRTLQFIEAHVDASLSIAALAAVAAYSPFHFARSFRLTTGWSPHQFVMARRLEHARALLLEGNRSTVESIAYRCGFTNLSHFRGLMRSRLGVLPSEVVS</sequence>
<gene>
    <name evidence="4" type="ORF">D3242_14260</name>
</gene>
<dbReference type="GO" id="GO:0043565">
    <property type="term" value="F:sequence-specific DNA binding"/>
    <property type="evidence" value="ECO:0007669"/>
    <property type="project" value="InterPro"/>
</dbReference>
<dbReference type="GO" id="GO:0003700">
    <property type="term" value="F:DNA-binding transcription factor activity"/>
    <property type="evidence" value="ECO:0007669"/>
    <property type="project" value="InterPro"/>
</dbReference>
<keyword evidence="3" id="KW-0804">Transcription</keyword>
<keyword evidence="5" id="KW-1185">Reference proteome</keyword>
<evidence type="ECO:0000256" key="3">
    <source>
        <dbReference type="ARBA" id="ARBA00023163"/>
    </source>
</evidence>
<reference evidence="4 5" key="1">
    <citation type="submission" date="2018-09" db="EMBL/GenBank/DDBJ databases">
        <title>Mesorhizobium carmichaelinearum sp. nov. isolated from Carmichaelinea spp. root nodules in New Zealand.</title>
        <authorList>
            <person name="De Meyer S.E."/>
        </authorList>
    </citation>
    <scope>NUCLEOTIDE SEQUENCE [LARGE SCALE GENOMIC DNA]</scope>
    <source>
        <strain evidence="4 5">LMG 28313</strain>
    </source>
</reference>
<dbReference type="Pfam" id="PF12833">
    <property type="entry name" value="HTH_18"/>
    <property type="match status" value="1"/>
</dbReference>
<organism evidence="4 5">
    <name type="scientific">Mesorhizobium jarvisii</name>
    <dbReference type="NCBI Taxonomy" id="1777867"/>
    <lineage>
        <taxon>Bacteria</taxon>
        <taxon>Pseudomonadati</taxon>
        <taxon>Pseudomonadota</taxon>
        <taxon>Alphaproteobacteria</taxon>
        <taxon>Hyphomicrobiales</taxon>
        <taxon>Phyllobacteriaceae</taxon>
        <taxon>Mesorhizobium</taxon>
    </lineage>
</organism>
<dbReference type="PANTHER" id="PTHR46796">
    <property type="entry name" value="HTH-TYPE TRANSCRIPTIONAL ACTIVATOR RHAS-RELATED"/>
    <property type="match status" value="1"/>
</dbReference>
<dbReference type="PROSITE" id="PS01124">
    <property type="entry name" value="HTH_ARAC_FAMILY_2"/>
    <property type="match status" value="1"/>
</dbReference>
<dbReference type="PANTHER" id="PTHR46796:SF6">
    <property type="entry name" value="ARAC SUBFAMILY"/>
    <property type="match status" value="1"/>
</dbReference>
<protein>
    <submittedName>
        <fullName evidence="4">AraC family transcriptional regulator</fullName>
    </submittedName>
</protein>
<dbReference type="AlphaFoldDB" id="A0A6M7TFE5"/>
<keyword evidence="1" id="KW-0805">Transcription regulation</keyword>
<comment type="caution">
    <text evidence="4">The sequence shown here is derived from an EMBL/GenBank/DDBJ whole genome shotgun (WGS) entry which is preliminary data.</text>
</comment>
<dbReference type="InterPro" id="IPR009057">
    <property type="entry name" value="Homeodomain-like_sf"/>
</dbReference>
<evidence type="ECO:0000256" key="2">
    <source>
        <dbReference type="ARBA" id="ARBA00023125"/>
    </source>
</evidence>
<dbReference type="SUPFAM" id="SSF46689">
    <property type="entry name" value="Homeodomain-like"/>
    <property type="match status" value="2"/>
</dbReference>
<evidence type="ECO:0000313" key="4">
    <source>
        <dbReference type="EMBL" id="RJT33711.1"/>
    </source>
</evidence>
<proteinExistence type="predicted"/>
<dbReference type="Proteomes" id="UP000275530">
    <property type="component" value="Unassembled WGS sequence"/>
</dbReference>
<accession>A0A6M7TFE5</accession>
<dbReference type="InterPro" id="IPR050204">
    <property type="entry name" value="AraC_XylS_family_regulators"/>
</dbReference>
<dbReference type="InterPro" id="IPR018060">
    <property type="entry name" value="HTH_AraC"/>
</dbReference>
<dbReference type="Gene3D" id="1.10.10.60">
    <property type="entry name" value="Homeodomain-like"/>
    <property type="match status" value="2"/>
</dbReference>
<name>A0A6M7TFE5_9HYPH</name>
<dbReference type="RefSeq" id="WP_064980489.1">
    <property type="nucleotide sequence ID" value="NZ_CP033507.1"/>
</dbReference>
<keyword evidence="2" id="KW-0238">DNA-binding</keyword>
<evidence type="ECO:0000313" key="5">
    <source>
        <dbReference type="Proteomes" id="UP000275530"/>
    </source>
</evidence>
<dbReference type="EMBL" id="QZXA01000005">
    <property type="protein sequence ID" value="RJT33711.1"/>
    <property type="molecule type" value="Genomic_DNA"/>
</dbReference>